<sequence>MGIKINNYMREYYLCVSDQWFGPMSIDKLREFPVSKDMFIWWPGLSEWKRVGDLGDQNFIFQTIPPPVDKVGRKNEPSDNFKRDVVRDLDDLVESYQGLSSFLLYVSAAVFLVLLFFVFGYSIMLLIRDQNNVFVFSVSLSVLFVISAFIYYVSFSYRKKSAALRRNLIKLRIRDIINANDIDEFYDDK</sequence>
<keyword evidence="1" id="KW-1133">Transmembrane helix</keyword>
<keyword evidence="1" id="KW-0472">Membrane</keyword>
<dbReference type="AlphaFoldDB" id="B3ED97"/>
<dbReference type="OrthoDB" id="9764015at2"/>
<dbReference type="Proteomes" id="UP000008841">
    <property type="component" value="Chromosome"/>
</dbReference>
<dbReference type="HOGENOM" id="CLU_1432208_0_0_10"/>
<evidence type="ECO:0000259" key="2">
    <source>
        <dbReference type="Pfam" id="PF14237"/>
    </source>
</evidence>
<dbReference type="Pfam" id="PF14237">
    <property type="entry name" value="GYF_2"/>
    <property type="match status" value="1"/>
</dbReference>
<gene>
    <name evidence="3" type="ordered locus">Clim_1465</name>
</gene>
<accession>B3ED97</accession>
<evidence type="ECO:0000313" key="3">
    <source>
        <dbReference type="EMBL" id="ACD90522.1"/>
    </source>
</evidence>
<evidence type="ECO:0000313" key="4">
    <source>
        <dbReference type="Proteomes" id="UP000008841"/>
    </source>
</evidence>
<feature type="transmembrane region" description="Helical" evidence="1">
    <location>
        <begin position="102"/>
        <end position="127"/>
    </location>
</feature>
<evidence type="ECO:0000256" key="1">
    <source>
        <dbReference type="SAM" id="Phobius"/>
    </source>
</evidence>
<feature type="transmembrane region" description="Helical" evidence="1">
    <location>
        <begin position="133"/>
        <end position="155"/>
    </location>
</feature>
<name>B3ED97_CHLL2</name>
<keyword evidence="1" id="KW-0812">Transmembrane</keyword>
<feature type="domain" description="GYF" evidence="2">
    <location>
        <begin position="12"/>
        <end position="54"/>
    </location>
</feature>
<proteinExistence type="predicted"/>
<reference evidence="3 4" key="1">
    <citation type="submission" date="2008-05" db="EMBL/GenBank/DDBJ databases">
        <title>Complete sequence of Chlorobium limicola DSM 245.</title>
        <authorList>
            <consortium name="US DOE Joint Genome Institute"/>
            <person name="Lucas S."/>
            <person name="Copeland A."/>
            <person name="Lapidus A."/>
            <person name="Glavina del Rio T."/>
            <person name="Dalin E."/>
            <person name="Tice H."/>
            <person name="Bruce D."/>
            <person name="Goodwin L."/>
            <person name="Pitluck S."/>
            <person name="Schmutz J."/>
            <person name="Larimer F."/>
            <person name="Land M."/>
            <person name="Hauser L."/>
            <person name="Kyrpides N."/>
            <person name="Ovchinnikova G."/>
            <person name="Zhao F."/>
            <person name="Li T."/>
            <person name="Liu Z."/>
            <person name="Overmann J."/>
            <person name="Bryant D.A."/>
            <person name="Richardson P."/>
        </authorList>
    </citation>
    <scope>NUCLEOTIDE SEQUENCE [LARGE SCALE GENOMIC DNA]</scope>
    <source>
        <strain evidence="4">DSM 245 / NBRC 103803 / 6330</strain>
    </source>
</reference>
<dbReference type="InterPro" id="IPR025640">
    <property type="entry name" value="GYF_2"/>
</dbReference>
<dbReference type="EMBL" id="CP001097">
    <property type="protein sequence ID" value="ACD90522.1"/>
    <property type="molecule type" value="Genomic_DNA"/>
</dbReference>
<dbReference type="KEGG" id="cli:Clim_1465"/>
<dbReference type="STRING" id="290315.Clim_1465"/>
<dbReference type="RefSeq" id="WP_012466399.1">
    <property type="nucleotide sequence ID" value="NC_010803.1"/>
</dbReference>
<protein>
    <recommendedName>
        <fullName evidence="2">GYF domain-containing protein</fullName>
    </recommendedName>
</protein>
<organism evidence="3 4">
    <name type="scientific">Chlorobium limicola (strain DSM 245 / NBRC 103803 / 6330)</name>
    <dbReference type="NCBI Taxonomy" id="290315"/>
    <lineage>
        <taxon>Bacteria</taxon>
        <taxon>Pseudomonadati</taxon>
        <taxon>Chlorobiota</taxon>
        <taxon>Chlorobiia</taxon>
        <taxon>Chlorobiales</taxon>
        <taxon>Chlorobiaceae</taxon>
        <taxon>Chlorobium/Pelodictyon group</taxon>
        <taxon>Chlorobium</taxon>
    </lineage>
</organism>